<reference evidence="1 2" key="1">
    <citation type="submission" date="2020-08" db="EMBL/GenBank/DDBJ databases">
        <title>Genomic Encyclopedia of Type Strains, Phase IV (KMG-IV): sequencing the most valuable type-strain genomes for metagenomic binning, comparative biology and taxonomic classification.</title>
        <authorList>
            <person name="Goeker M."/>
        </authorList>
    </citation>
    <scope>NUCLEOTIDE SEQUENCE [LARGE SCALE GENOMIC DNA]</scope>
    <source>
        <strain evidence="1 2">DSM 100021</strain>
    </source>
</reference>
<comment type="caution">
    <text evidence="1">The sequence shown here is derived from an EMBL/GenBank/DDBJ whole genome shotgun (WGS) entry which is preliminary data.</text>
</comment>
<accession>A0A7W6HQX5</accession>
<proteinExistence type="predicted"/>
<dbReference type="RefSeq" id="WP_208610932.1">
    <property type="nucleotide sequence ID" value="NZ_JACIED010000006.1"/>
</dbReference>
<name>A0A7W6HQX5_9HYPH</name>
<dbReference type="EMBL" id="JACIED010000006">
    <property type="protein sequence ID" value="MBB4009786.1"/>
    <property type="molecule type" value="Genomic_DNA"/>
</dbReference>
<sequence>MLHGFDMVAKAEAYLERELLTDDVVVGIKPLRNAAPDIRVYDARSFPPFN</sequence>
<evidence type="ECO:0000313" key="1">
    <source>
        <dbReference type="EMBL" id="MBB4009786.1"/>
    </source>
</evidence>
<dbReference type="AlphaFoldDB" id="A0A7W6HQX5"/>
<dbReference type="Proteomes" id="UP000544107">
    <property type="component" value="Unassembled WGS sequence"/>
</dbReference>
<protein>
    <submittedName>
        <fullName evidence="1">Uncharacterized protein</fullName>
    </submittedName>
</protein>
<gene>
    <name evidence="1" type="ORF">GGQ71_004083</name>
</gene>
<evidence type="ECO:0000313" key="2">
    <source>
        <dbReference type="Proteomes" id="UP000544107"/>
    </source>
</evidence>
<organism evidence="1 2">
    <name type="scientific">Allorhizobium taibaishanense</name>
    <dbReference type="NCBI Taxonomy" id="887144"/>
    <lineage>
        <taxon>Bacteria</taxon>
        <taxon>Pseudomonadati</taxon>
        <taxon>Pseudomonadota</taxon>
        <taxon>Alphaproteobacteria</taxon>
        <taxon>Hyphomicrobiales</taxon>
        <taxon>Rhizobiaceae</taxon>
        <taxon>Rhizobium/Agrobacterium group</taxon>
        <taxon>Allorhizobium</taxon>
    </lineage>
</organism>